<evidence type="ECO:0000313" key="18">
    <source>
        <dbReference type="RefSeq" id="XP_030979439.1"/>
    </source>
</evidence>
<dbReference type="CDD" id="cd09908">
    <property type="entry name" value="H3TH_EXO1"/>
    <property type="match status" value="1"/>
</dbReference>
<reference evidence="17 18" key="1">
    <citation type="journal article" date="2019" name="Mol. Biol. Evol.">
        <title>Blast fungal genomes show frequent chromosomal changes, gene gains and losses, and effector gene turnover.</title>
        <authorList>
            <person name="Gomez Luciano L.B."/>
            <person name="Jason Tsai I."/>
            <person name="Chuma I."/>
            <person name="Tosa Y."/>
            <person name="Chen Y.H."/>
            <person name="Li J.Y."/>
            <person name="Li M.Y."/>
            <person name="Jade Lu M.Y."/>
            <person name="Nakayashiki H."/>
            <person name="Li W.H."/>
        </authorList>
    </citation>
    <scope>NUCLEOTIDE SEQUENCE [LARGE SCALE GENOMIC DNA]</scope>
    <source>
        <strain evidence="17 18">NI907</strain>
    </source>
</reference>
<evidence type="ECO:0000259" key="15">
    <source>
        <dbReference type="SMART" id="SM00484"/>
    </source>
</evidence>
<feature type="compositionally biased region" description="Basic and acidic residues" evidence="14">
    <location>
        <begin position="553"/>
        <end position="565"/>
    </location>
</feature>
<organism evidence="17 18">
    <name type="scientific">Pyricularia grisea</name>
    <name type="common">Crabgrass-specific blast fungus</name>
    <name type="synonym">Magnaporthe grisea</name>
    <dbReference type="NCBI Taxonomy" id="148305"/>
    <lineage>
        <taxon>Eukaryota</taxon>
        <taxon>Fungi</taxon>
        <taxon>Dikarya</taxon>
        <taxon>Ascomycota</taxon>
        <taxon>Pezizomycotina</taxon>
        <taxon>Sordariomycetes</taxon>
        <taxon>Sordariomycetidae</taxon>
        <taxon>Magnaporthales</taxon>
        <taxon>Pyriculariaceae</taxon>
        <taxon>Pyricularia</taxon>
    </lineage>
</organism>
<keyword evidence="7" id="KW-0378">Hydrolase</keyword>
<dbReference type="GO" id="GO:0046872">
    <property type="term" value="F:metal ion binding"/>
    <property type="evidence" value="ECO:0007669"/>
    <property type="project" value="UniProtKB-KW"/>
</dbReference>
<dbReference type="FunFam" id="3.40.50.1010:FF:000002">
    <property type="entry name" value="Exonuclease 1, putative"/>
    <property type="match status" value="1"/>
</dbReference>
<dbReference type="RefSeq" id="XP_030979439.1">
    <property type="nucleotide sequence ID" value="XM_031128440.1"/>
</dbReference>
<dbReference type="SUPFAM" id="SSF47807">
    <property type="entry name" value="5' to 3' exonuclease, C-terminal subdomain"/>
    <property type="match status" value="1"/>
</dbReference>
<dbReference type="InterPro" id="IPR029060">
    <property type="entry name" value="PIN-like_dom_sf"/>
</dbReference>
<proteinExistence type="inferred from homology"/>
<dbReference type="PANTHER" id="PTHR11081">
    <property type="entry name" value="FLAP ENDONUCLEASE FAMILY MEMBER"/>
    <property type="match status" value="1"/>
</dbReference>
<evidence type="ECO:0000256" key="2">
    <source>
        <dbReference type="ARBA" id="ARBA00004123"/>
    </source>
</evidence>
<dbReference type="InterPro" id="IPR006086">
    <property type="entry name" value="XPG-I_dom"/>
</dbReference>
<dbReference type="CDD" id="cd09857">
    <property type="entry name" value="PIN_EXO1"/>
    <property type="match status" value="1"/>
</dbReference>
<evidence type="ECO:0000256" key="1">
    <source>
        <dbReference type="ARBA" id="ARBA00001946"/>
    </source>
</evidence>
<dbReference type="SMART" id="SM00279">
    <property type="entry name" value="HhH2"/>
    <property type="match status" value="1"/>
</dbReference>
<dbReference type="GO" id="GO:0035312">
    <property type="term" value="F:5'-3' DNA exonuclease activity"/>
    <property type="evidence" value="ECO:0007669"/>
    <property type="project" value="InterPro"/>
</dbReference>
<feature type="compositionally biased region" description="Basic and acidic residues" evidence="14">
    <location>
        <begin position="484"/>
        <end position="500"/>
    </location>
</feature>
<evidence type="ECO:0000256" key="13">
    <source>
        <dbReference type="ARBA" id="ARBA00023242"/>
    </source>
</evidence>
<dbReference type="InterPro" id="IPR036279">
    <property type="entry name" value="5-3_exonuclease_C_sf"/>
</dbReference>
<keyword evidence="5" id="KW-0479">Metal-binding</keyword>
<feature type="compositionally biased region" description="Polar residues" evidence="14">
    <location>
        <begin position="342"/>
        <end position="355"/>
    </location>
</feature>
<feature type="compositionally biased region" description="Polar residues" evidence="14">
    <location>
        <begin position="542"/>
        <end position="552"/>
    </location>
</feature>
<dbReference type="Gene3D" id="3.40.50.1010">
    <property type="entry name" value="5'-nuclease"/>
    <property type="match status" value="1"/>
</dbReference>
<evidence type="ECO:0000256" key="7">
    <source>
        <dbReference type="ARBA" id="ARBA00022801"/>
    </source>
</evidence>
<name>A0A6P8AX55_PYRGI</name>
<reference evidence="18" key="3">
    <citation type="submission" date="2025-08" db="UniProtKB">
        <authorList>
            <consortium name="RefSeq"/>
        </authorList>
    </citation>
    <scope>IDENTIFICATION</scope>
    <source>
        <strain evidence="18">NI907</strain>
    </source>
</reference>
<evidence type="ECO:0000256" key="11">
    <source>
        <dbReference type="ARBA" id="ARBA00023125"/>
    </source>
</evidence>
<evidence type="ECO:0000256" key="5">
    <source>
        <dbReference type="ARBA" id="ARBA00022723"/>
    </source>
</evidence>
<evidence type="ECO:0000256" key="4">
    <source>
        <dbReference type="ARBA" id="ARBA00022722"/>
    </source>
</evidence>
<feature type="compositionally biased region" description="Polar residues" evidence="14">
    <location>
        <begin position="694"/>
        <end position="709"/>
    </location>
</feature>
<dbReference type="GO" id="GO:0006281">
    <property type="term" value="P:DNA repair"/>
    <property type="evidence" value="ECO:0007669"/>
    <property type="project" value="UniProtKB-KW"/>
</dbReference>
<gene>
    <name evidence="18" type="ORF">PgNI_08443</name>
</gene>
<dbReference type="PANTHER" id="PTHR11081:SF65">
    <property type="entry name" value="DNA DAMAGE-INDUCIBLE PROTEIN DIN7-RELATED"/>
    <property type="match status" value="1"/>
</dbReference>
<comment type="cofactor">
    <cofactor evidence="1">
        <name>Mg(2+)</name>
        <dbReference type="ChEBI" id="CHEBI:18420"/>
    </cofactor>
</comment>
<protein>
    <submittedName>
        <fullName evidence="18">Uncharacterized protein</fullName>
    </submittedName>
</protein>
<feature type="region of interest" description="Disordered" evidence="14">
    <location>
        <begin position="336"/>
        <end position="363"/>
    </location>
</feature>
<dbReference type="Pfam" id="PF00867">
    <property type="entry name" value="XPG_I"/>
    <property type="match status" value="1"/>
</dbReference>
<keyword evidence="4" id="KW-0540">Nuclease</keyword>
<keyword evidence="9" id="KW-0460">Magnesium</keyword>
<evidence type="ECO:0000259" key="16">
    <source>
        <dbReference type="SMART" id="SM00485"/>
    </source>
</evidence>
<feature type="region of interest" description="Disordered" evidence="14">
    <location>
        <begin position="417"/>
        <end position="500"/>
    </location>
</feature>
<feature type="domain" description="XPG-I" evidence="15">
    <location>
        <begin position="138"/>
        <end position="208"/>
    </location>
</feature>
<keyword evidence="13" id="KW-0539">Nucleus</keyword>
<dbReference type="PRINTS" id="PR00853">
    <property type="entry name" value="XPGRADSUPER"/>
</dbReference>
<dbReference type="InterPro" id="IPR008918">
    <property type="entry name" value="HhH2"/>
</dbReference>
<keyword evidence="11" id="KW-0238">DNA-binding</keyword>
<keyword evidence="10" id="KW-0267">Excision nuclease</keyword>
<evidence type="ECO:0000256" key="3">
    <source>
        <dbReference type="ARBA" id="ARBA00010563"/>
    </source>
</evidence>
<dbReference type="AlphaFoldDB" id="A0A6P8AX55"/>
<keyword evidence="8" id="KW-0269">Exonuclease</keyword>
<dbReference type="GO" id="GO:0017108">
    <property type="term" value="F:5'-flap endonuclease activity"/>
    <property type="evidence" value="ECO:0007669"/>
    <property type="project" value="TreeGrafter"/>
</dbReference>
<dbReference type="GO" id="GO:0005634">
    <property type="term" value="C:nucleus"/>
    <property type="evidence" value="ECO:0007669"/>
    <property type="project" value="UniProtKB-SubCell"/>
</dbReference>
<dbReference type="GO" id="GO:0003677">
    <property type="term" value="F:DNA binding"/>
    <property type="evidence" value="ECO:0007669"/>
    <property type="project" value="UniProtKB-KW"/>
</dbReference>
<keyword evidence="6" id="KW-0227">DNA damage</keyword>
<evidence type="ECO:0000313" key="17">
    <source>
        <dbReference type="Proteomes" id="UP000515153"/>
    </source>
</evidence>
<evidence type="ECO:0000256" key="9">
    <source>
        <dbReference type="ARBA" id="ARBA00022842"/>
    </source>
</evidence>
<dbReference type="Pfam" id="PF00752">
    <property type="entry name" value="XPG_N"/>
    <property type="match status" value="1"/>
</dbReference>
<dbReference type="SUPFAM" id="SSF88723">
    <property type="entry name" value="PIN domain-like"/>
    <property type="match status" value="1"/>
</dbReference>
<dbReference type="Gene3D" id="1.10.150.20">
    <property type="entry name" value="5' to 3' exonuclease, C-terminal subdomain"/>
    <property type="match status" value="1"/>
</dbReference>
<accession>A0A6P8AX55</accession>
<evidence type="ECO:0000256" key="10">
    <source>
        <dbReference type="ARBA" id="ARBA00022881"/>
    </source>
</evidence>
<evidence type="ECO:0000256" key="14">
    <source>
        <dbReference type="SAM" id="MobiDB-lite"/>
    </source>
</evidence>
<dbReference type="GeneID" id="41963348"/>
<dbReference type="InterPro" id="IPR044752">
    <property type="entry name" value="PIN-like_EXO1"/>
</dbReference>
<comment type="similarity">
    <text evidence="3">Belongs to the XPG/RAD2 endonuclease family. EXO1 subfamily.</text>
</comment>
<dbReference type="FunFam" id="1.10.150.20:FF:000011">
    <property type="entry name" value="exonuclease 1"/>
    <property type="match status" value="1"/>
</dbReference>
<dbReference type="SMART" id="SM00484">
    <property type="entry name" value="XPGI"/>
    <property type="match status" value="1"/>
</dbReference>
<keyword evidence="17" id="KW-1185">Reference proteome</keyword>
<dbReference type="Proteomes" id="UP000515153">
    <property type="component" value="Chromosome V"/>
</dbReference>
<dbReference type="InterPro" id="IPR006084">
    <property type="entry name" value="XPG/Rad2"/>
</dbReference>
<evidence type="ECO:0000256" key="6">
    <source>
        <dbReference type="ARBA" id="ARBA00022763"/>
    </source>
</evidence>
<dbReference type="InterPro" id="IPR006085">
    <property type="entry name" value="XPG_DNA_repair_N"/>
</dbReference>
<reference evidence="18" key="2">
    <citation type="submission" date="2019-10" db="EMBL/GenBank/DDBJ databases">
        <authorList>
            <consortium name="NCBI Genome Project"/>
        </authorList>
    </citation>
    <scope>NUCLEOTIDE SEQUENCE</scope>
    <source>
        <strain evidence="18">NI907</strain>
    </source>
</reference>
<dbReference type="KEGG" id="pgri:PgNI_08443"/>
<comment type="subcellular location">
    <subcellularLocation>
        <location evidence="2">Nucleus</location>
    </subcellularLocation>
</comment>
<feature type="domain" description="XPG N-terminal" evidence="16">
    <location>
        <begin position="1"/>
        <end position="99"/>
    </location>
</feature>
<dbReference type="InterPro" id="IPR037315">
    <property type="entry name" value="EXO1_H3TH"/>
</dbReference>
<evidence type="ECO:0000256" key="8">
    <source>
        <dbReference type="ARBA" id="ARBA00022839"/>
    </source>
</evidence>
<dbReference type="SMART" id="SM00485">
    <property type="entry name" value="XPGN"/>
    <property type="match status" value="1"/>
</dbReference>
<feature type="region of interest" description="Disordered" evidence="14">
    <location>
        <begin position="636"/>
        <end position="772"/>
    </location>
</feature>
<feature type="region of interest" description="Disordered" evidence="14">
    <location>
        <begin position="542"/>
        <end position="572"/>
    </location>
</feature>
<evidence type="ECO:0000256" key="12">
    <source>
        <dbReference type="ARBA" id="ARBA00023204"/>
    </source>
</evidence>
<sequence length="784" mass="86389">MGIVGLLPLLKSIQRPTELKKFAGETLAVDAYGWLHRGAVSCALELAQGKPTRKYVDFAMHRVKMVKYFGATPYIVFDGDFLPSKALTEASRAKRREESKKAGMELLKAGKPAQAYQEFQKAIDVTPEMARQLIEELKKIDVPYVVAPYEADAQMVYLERNGYVSGIISEDSDLLVFGAKRLLTKLDQHGQCIEVNRREFCAVREISLTGWTDAEFRQMAIFSGCDYLDGISKMGLKTAYRMIRKHKTPEKVIRQLQFEGKHKISENYMAAFKQAELTFMHQRVFCPEKQELVLLTEPTSGLDVEEMPFIGAKVDPELARAIACGDVNPITKERIILPTPPSTKGRSFPTKNTAPAPSKPLGKPIEEFFKGHRRIPMGEMDANCFSVDPQQVGVLTANGLAPRVFPLPRPYLEETVSPVSRPYTSSTAPRINRRRTEPIGNLLAMSSSDQTNRRRTSGPINSSKDESRTAGFSTSPRPQKRARLCSEQHHSRKQDNELFVERSRFFSQTITKTPKSKRRSEGHIMSDDSIDDALLSLPDYGSLSSAHSSQPRKSMDVYTDARSDDVTQETPDVILATPIKEGDQNKDLTEIEVPASSPIRQSVSIIADSELDLAHEARQSSAKLGAALGRFAYTPGATNSGNGTKMAYGLPTPDSSGVPAGVAPRSTAEKKRALSGSMETPQLTPLQRIHASAMQRQSPSASQGSTGIQTKKRRGPRRSLPPTAPVNPSFVPLPKVDLAEVAALSRGGGGSEDLLVPNSDEENEPESPKVATSRTMDLARFLCR</sequence>
<keyword evidence="12" id="KW-0234">DNA repair</keyword>